<feature type="region of interest" description="Disordered" evidence="1">
    <location>
        <begin position="182"/>
        <end position="207"/>
    </location>
</feature>
<name>A0A8T0EZ06_ARGBR</name>
<evidence type="ECO:0000313" key="2">
    <source>
        <dbReference type="EMBL" id="KAF8784084.1"/>
    </source>
</evidence>
<feature type="region of interest" description="Disordered" evidence="1">
    <location>
        <begin position="1"/>
        <end position="109"/>
    </location>
</feature>
<reference evidence="2" key="1">
    <citation type="journal article" date="2020" name="bioRxiv">
        <title>Chromosome-level reference genome of the European wasp spider Argiope bruennichi: a resource for studies on range expansion and evolutionary adaptation.</title>
        <authorList>
            <person name="Sheffer M.M."/>
            <person name="Hoppe A."/>
            <person name="Krehenwinkel H."/>
            <person name="Uhl G."/>
            <person name="Kuss A.W."/>
            <person name="Jensen L."/>
            <person name="Jensen C."/>
            <person name="Gillespie R.G."/>
            <person name="Hoff K.J."/>
            <person name="Prost S."/>
        </authorList>
    </citation>
    <scope>NUCLEOTIDE SEQUENCE</scope>
</reference>
<dbReference type="AlphaFoldDB" id="A0A8T0EZ06"/>
<proteinExistence type="predicted"/>
<comment type="caution">
    <text evidence="2">The sequence shown here is derived from an EMBL/GenBank/DDBJ whole genome shotgun (WGS) entry which is preliminary data.</text>
</comment>
<feature type="compositionally biased region" description="Low complexity" evidence="1">
    <location>
        <begin position="78"/>
        <end position="102"/>
    </location>
</feature>
<dbReference type="Proteomes" id="UP000807504">
    <property type="component" value="Unassembled WGS sequence"/>
</dbReference>
<feature type="compositionally biased region" description="Basic residues" evidence="1">
    <location>
        <begin position="45"/>
        <end position="56"/>
    </location>
</feature>
<feature type="compositionally biased region" description="Basic and acidic residues" evidence="1">
    <location>
        <begin position="58"/>
        <end position="67"/>
    </location>
</feature>
<evidence type="ECO:0000256" key="1">
    <source>
        <dbReference type="SAM" id="MobiDB-lite"/>
    </source>
</evidence>
<gene>
    <name evidence="2" type="ORF">HNY73_011680</name>
</gene>
<protein>
    <submittedName>
        <fullName evidence="2">Uncharacterized protein</fullName>
    </submittedName>
</protein>
<organism evidence="2 3">
    <name type="scientific">Argiope bruennichi</name>
    <name type="common">Wasp spider</name>
    <name type="synonym">Aranea bruennichi</name>
    <dbReference type="NCBI Taxonomy" id="94029"/>
    <lineage>
        <taxon>Eukaryota</taxon>
        <taxon>Metazoa</taxon>
        <taxon>Ecdysozoa</taxon>
        <taxon>Arthropoda</taxon>
        <taxon>Chelicerata</taxon>
        <taxon>Arachnida</taxon>
        <taxon>Araneae</taxon>
        <taxon>Araneomorphae</taxon>
        <taxon>Entelegynae</taxon>
        <taxon>Araneoidea</taxon>
        <taxon>Araneidae</taxon>
        <taxon>Argiope</taxon>
    </lineage>
</organism>
<evidence type="ECO:0000313" key="3">
    <source>
        <dbReference type="Proteomes" id="UP000807504"/>
    </source>
</evidence>
<reference evidence="2" key="2">
    <citation type="submission" date="2020-06" db="EMBL/GenBank/DDBJ databases">
        <authorList>
            <person name="Sheffer M."/>
        </authorList>
    </citation>
    <scope>NUCLEOTIDE SEQUENCE</scope>
</reference>
<feature type="compositionally biased region" description="Basic and acidic residues" evidence="1">
    <location>
        <begin position="1"/>
        <end position="17"/>
    </location>
</feature>
<accession>A0A8T0EZ06</accession>
<keyword evidence="3" id="KW-1185">Reference proteome</keyword>
<dbReference type="EMBL" id="JABXBU010001047">
    <property type="protein sequence ID" value="KAF8784084.1"/>
    <property type="molecule type" value="Genomic_DNA"/>
</dbReference>
<sequence>MIGRADIEGSKSDRRYDAWPPQASYPCDSRIPLVRASSESAVSRPPKRSVRARSTVRRAAEAIHGKGPDAGPGRTEPSPHGSVSPSPVASATPASDPSPTGPRSSGQSLCPEVTDFDLAASLLHCGLSTRGMFTLETAAGYGYGPARKTTHSLASDCKCRHDVRHRVSPQEPRIAFYGKQRPYLRTSDSGKRRTLTNEKTTLPRPDP</sequence>